<proteinExistence type="predicted"/>
<accession>A0ABR2H645</accession>
<dbReference type="EMBL" id="JAPFFF010000041">
    <property type="protein sequence ID" value="KAK8841396.1"/>
    <property type="molecule type" value="Genomic_DNA"/>
</dbReference>
<comment type="caution">
    <text evidence="1">The sequence shown here is derived from an EMBL/GenBank/DDBJ whole genome shotgun (WGS) entry which is preliminary data.</text>
</comment>
<dbReference type="Proteomes" id="UP001470230">
    <property type="component" value="Unassembled WGS sequence"/>
</dbReference>
<name>A0ABR2H645_9EUKA</name>
<sequence length="149" mass="17838">MKPTHSDKSYKEDNERRFNFREEIERIHEDNTKEYNGYSKELSNILKRLDDLADALPGVSSTFRDIDDNMENHRADTDRNTEYTLEFFKAGIHSEKIQKYVERFRNMREDIKDIINAIQDINTGFISEKIQRAFLAQQELQSRTRKSQR</sequence>
<gene>
    <name evidence="1" type="ORF">M9Y10_027013</name>
</gene>
<evidence type="ECO:0000313" key="2">
    <source>
        <dbReference type="Proteomes" id="UP001470230"/>
    </source>
</evidence>
<protein>
    <submittedName>
        <fullName evidence="1">Uncharacterized protein</fullName>
    </submittedName>
</protein>
<evidence type="ECO:0000313" key="1">
    <source>
        <dbReference type="EMBL" id="KAK8841396.1"/>
    </source>
</evidence>
<reference evidence="1 2" key="1">
    <citation type="submission" date="2024-04" db="EMBL/GenBank/DDBJ databases">
        <title>Tritrichomonas musculus Genome.</title>
        <authorList>
            <person name="Alves-Ferreira E."/>
            <person name="Grigg M."/>
            <person name="Lorenzi H."/>
            <person name="Galac M."/>
        </authorList>
    </citation>
    <scope>NUCLEOTIDE SEQUENCE [LARGE SCALE GENOMIC DNA]</scope>
    <source>
        <strain evidence="1 2">EAF2021</strain>
    </source>
</reference>
<keyword evidence="2" id="KW-1185">Reference proteome</keyword>
<organism evidence="1 2">
    <name type="scientific">Tritrichomonas musculus</name>
    <dbReference type="NCBI Taxonomy" id="1915356"/>
    <lineage>
        <taxon>Eukaryota</taxon>
        <taxon>Metamonada</taxon>
        <taxon>Parabasalia</taxon>
        <taxon>Tritrichomonadida</taxon>
        <taxon>Tritrichomonadidae</taxon>
        <taxon>Tritrichomonas</taxon>
    </lineage>
</organism>